<dbReference type="InterPro" id="IPR049278">
    <property type="entry name" value="MS_channel_C"/>
</dbReference>
<feature type="transmembrane region" description="Helical" evidence="7">
    <location>
        <begin position="318"/>
        <end position="341"/>
    </location>
</feature>
<keyword evidence="6 7" id="KW-0472">Membrane</keyword>
<comment type="similarity">
    <text evidence="2">Belongs to the MscS (TC 1.A.23) family.</text>
</comment>
<dbReference type="SUPFAM" id="SSF82689">
    <property type="entry name" value="Mechanosensitive channel protein MscS (YggB), C-terminal domain"/>
    <property type="match status" value="1"/>
</dbReference>
<feature type="transmembrane region" description="Helical" evidence="7">
    <location>
        <begin position="411"/>
        <end position="433"/>
    </location>
</feature>
<accession>A0AA93BNG4</accession>
<feature type="transmembrane region" description="Helical" evidence="7">
    <location>
        <begin position="481"/>
        <end position="503"/>
    </location>
</feature>
<feature type="transmembrane region" description="Helical" evidence="7">
    <location>
        <begin position="244"/>
        <end position="271"/>
    </location>
</feature>
<feature type="transmembrane region" description="Helical" evidence="7">
    <location>
        <begin position="439"/>
        <end position="461"/>
    </location>
</feature>
<dbReference type="SUPFAM" id="SSF50182">
    <property type="entry name" value="Sm-like ribonucleoproteins"/>
    <property type="match status" value="1"/>
</dbReference>
<feature type="transmembrane region" description="Helical" evidence="7">
    <location>
        <begin position="378"/>
        <end position="399"/>
    </location>
</feature>
<keyword evidence="4 7" id="KW-0812">Transmembrane</keyword>
<dbReference type="RefSeq" id="WP_118415180.1">
    <property type="nucleotide sequence ID" value="NZ_QROP01000001.1"/>
</dbReference>
<gene>
    <name evidence="10" type="ORF">DW026_00590</name>
</gene>
<dbReference type="Proteomes" id="UP000283672">
    <property type="component" value="Unassembled WGS sequence"/>
</dbReference>
<evidence type="ECO:0000259" key="8">
    <source>
        <dbReference type="Pfam" id="PF00924"/>
    </source>
</evidence>
<dbReference type="Pfam" id="PF21082">
    <property type="entry name" value="MS_channel_3rd"/>
    <property type="match status" value="1"/>
</dbReference>
<dbReference type="AlphaFoldDB" id="A0AA93BNG4"/>
<dbReference type="InterPro" id="IPR023408">
    <property type="entry name" value="MscS_beta-dom_sf"/>
</dbReference>
<feature type="domain" description="Mechanosensitive ion channel MscS C-terminal" evidence="9">
    <location>
        <begin position="692"/>
        <end position="771"/>
    </location>
</feature>
<evidence type="ECO:0000313" key="11">
    <source>
        <dbReference type="Proteomes" id="UP000283672"/>
    </source>
</evidence>
<dbReference type="InterPro" id="IPR011066">
    <property type="entry name" value="MscS_channel_C_sf"/>
</dbReference>
<evidence type="ECO:0000256" key="3">
    <source>
        <dbReference type="ARBA" id="ARBA00022475"/>
    </source>
</evidence>
<dbReference type="InterPro" id="IPR010920">
    <property type="entry name" value="LSM_dom_sf"/>
</dbReference>
<proteinExistence type="inferred from homology"/>
<evidence type="ECO:0000256" key="2">
    <source>
        <dbReference type="ARBA" id="ARBA00008017"/>
    </source>
</evidence>
<evidence type="ECO:0000256" key="4">
    <source>
        <dbReference type="ARBA" id="ARBA00022692"/>
    </source>
</evidence>
<feature type="domain" description="Mechanosensitive ion channel MscS" evidence="8">
    <location>
        <begin position="617"/>
        <end position="683"/>
    </location>
</feature>
<dbReference type="InterPro" id="IPR006685">
    <property type="entry name" value="MscS_channel_2nd"/>
</dbReference>
<protein>
    <submittedName>
        <fullName evidence="10">Mechanosensitive ion channel family protein</fullName>
    </submittedName>
</protein>
<feature type="transmembrane region" description="Helical" evidence="7">
    <location>
        <begin position="353"/>
        <end position="372"/>
    </location>
</feature>
<dbReference type="Gene3D" id="3.30.70.100">
    <property type="match status" value="1"/>
</dbReference>
<reference evidence="10 11" key="1">
    <citation type="submission" date="2018-08" db="EMBL/GenBank/DDBJ databases">
        <title>A genome reference for cultivated species of the human gut microbiota.</title>
        <authorList>
            <person name="Zou Y."/>
            <person name="Xue W."/>
            <person name="Luo G."/>
        </authorList>
    </citation>
    <scope>NUCLEOTIDE SEQUENCE [LARGE SCALE GENOMIC DNA]</scope>
    <source>
        <strain evidence="10 11">AF38-11</strain>
    </source>
</reference>
<dbReference type="PANTHER" id="PTHR30221:SF1">
    <property type="entry name" value="SMALL-CONDUCTANCE MECHANOSENSITIVE CHANNEL"/>
    <property type="match status" value="1"/>
</dbReference>
<evidence type="ECO:0000256" key="7">
    <source>
        <dbReference type="SAM" id="Phobius"/>
    </source>
</evidence>
<dbReference type="Gene3D" id="1.10.287.1260">
    <property type="match status" value="1"/>
</dbReference>
<keyword evidence="3" id="KW-1003">Cell membrane</keyword>
<organism evidence="10 11">
    <name type="scientific">Segatella copri</name>
    <dbReference type="NCBI Taxonomy" id="165179"/>
    <lineage>
        <taxon>Bacteria</taxon>
        <taxon>Pseudomonadati</taxon>
        <taxon>Bacteroidota</taxon>
        <taxon>Bacteroidia</taxon>
        <taxon>Bacteroidales</taxon>
        <taxon>Prevotellaceae</taxon>
        <taxon>Segatella</taxon>
    </lineage>
</organism>
<evidence type="ECO:0000313" key="10">
    <source>
        <dbReference type="EMBL" id="RHL42332.1"/>
    </source>
</evidence>
<evidence type="ECO:0000259" key="9">
    <source>
        <dbReference type="Pfam" id="PF21082"/>
    </source>
</evidence>
<feature type="transmembrane region" description="Helical" evidence="7">
    <location>
        <begin position="292"/>
        <end position="312"/>
    </location>
</feature>
<keyword evidence="5 7" id="KW-1133">Transmembrane helix</keyword>
<evidence type="ECO:0000256" key="5">
    <source>
        <dbReference type="ARBA" id="ARBA00022989"/>
    </source>
</evidence>
<sequence>MKKRLYIIILLMVAFVLPSNAVLKEANLDTTLYMLRTELTNYHIDLEKQNQAAKAQQLAVIQELISIVKQADQNSIMLYSQRNGYIFDMTYACHEATEQFKKFKSKAVPFRQMIKKNNVEVARFDSLINYLYGMNTMFLSEEAQVNRNVDLTLAVNIRRQLVEKQKQLQAYVQAYDRTDRKLQALNDYANRRYEDIQNSIFNNGGDNYLRILRNISMNYKEAKMSVTEKYKPVPGMMSQWDVRIIFILFGIIIFWGLISIFLNLFTIRIVITQLMKHGMFENRKESFMAKRPCLIMAMTVVTFAVILGIVRMTVTQNFVIMASQLLVEYSWLVGVILVSILLRVDNDKIKNTFRIYSPLMLVGFIVIVFRIILIPNDLVNLIFPPVLLLCDLWQWNVIGRKHNQVLRTDKTYAFISLAVFGVSTIFAWIGFTLLAVQLIIWWTMQLTCVLTITCCEGWLSVYAKRKKLADKAITDKWLYRFIYKVLLPISGVLSFIISIYWAADVFNMSDTTWEIFNKDYIKTSNFTASLFSISEVACLYFLFNYINITSVDFMRHHFEKADPASAASKIVMFKNVMQVIIWGIWLMIALNVFQVGKSWLLAIFAGLSTGLGFASKDILENIYYGISLMMGRVKVGDYIICDGTRGKVSSISYTSTMLEATDGSVIAFQNSQLFSKNYKNMTKNHGYELDILEVGIAYGSNVKEVKQILIDALMKLDCIYQDKGVKVLLKSFDDSCITLRIVVWVNVLTQAIDDATIMECIYDTLNDHNIEIPFPQREITIKQVNN</sequence>
<dbReference type="PANTHER" id="PTHR30221">
    <property type="entry name" value="SMALL-CONDUCTANCE MECHANOSENSITIVE CHANNEL"/>
    <property type="match status" value="1"/>
</dbReference>
<dbReference type="InterPro" id="IPR045275">
    <property type="entry name" value="MscS_archaea/bacteria_type"/>
</dbReference>
<evidence type="ECO:0000256" key="6">
    <source>
        <dbReference type="ARBA" id="ARBA00023136"/>
    </source>
</evidence>
<feature type="transmembrane region" description="Helical" evidence="7">
    <location>
        <begin position="523"/>
        <end position="546"/>
    </location>
</feature>
<feature type="transmembrane region" description="Helical" evidence="7">
    <location>
        <begin position="576"/>
        <end position="593"/>
    </location>
</feature>
<dbReference type="GO" id="GO:0008381">
    <property type="term" value="F:mechanosensitive monoatomic ion channel activity"/>
    <property type="evidence" value="ECO:0007669"/>
    <property type="project" value="InterPro"/>
</dbReference>
<dbReference type="EMBL" id="QROP01000001">
    <property type="protein sequence ID" value="RHL42332.1"/>
    <property type="molecule type" value="Genomic_DNA"/>
</dbReference>
<comment type="subcellular location">
    <subcellularLocation>
        <location evidence="1">Cell membrane</location>
        <topology evidence="1">Multi-pass membrane protein</topology>
    </subcellularLocation>
</comment>
<comment type="caution">
    <text evidence="10">The sequence shown here is derived from an EMBL/GenBank/DDBJ whole genome shotgun (WGS) entry which is preliminary data.</text>
</comment>
<name>A0AA93BNG4_9BACT</name>
<dbReference type="Gene3D" id="2.30.30.60">
    <property type="match status" value="1"/>
</dbReference>
<dbReference type="GO" id="GO:0005886">
    <property type="term" value="C:plasma membrane"/>
    <property type="evidence" value="ECO:0007669"/>
    <property type="project" value="UniProtKB-SubCell"/>
</dbReference>
<dbReference type="Pfam" id="PF00924">
    <property type="entry name" value="MS_channel_2nd"/>
    <property type="match status" value="1"/>
</dbReference>
<evidence type="ECO:0000256" key="1">
    <source>
        <dbReference type="ARBA" id="ARBA00004651"/>
    </source>
</evidence>